<dbReference type="InterPro" id="IPR016169">
    <property type="entry name" value="FAD-bd_PCMH_sub2"/>
</dbReference>
<keyword evidence="2" id="KW-0285">Flavoprotein</keyword>
<dbReference type="OrthoDB" id="2151789at2759"/>
<gene>
    <name evidence="7" type="ORF">N7456_003533</name>
</gene>
<dbReference type="Gene3D" id="3.30.465.10">
    <property type="match status" value="1"/>
</dbReference>
<dbReference type="GO" id="GO:0016491">
    <property type="term" value="F:oxidoreductase activity"/>
    <property type="evidence" value="ECO:0007669"/>
    <property type="project" value="UniProtKB-KW"/>
</dbReference>
<dbReference type="Pfam" id="PF01565">
    <property type="entry name" value="FAD_binding_4"/>
    <property type="match status" value="1"/>
</dbReference>
<proteinExistence type="inferred from homology"/>
<dbReference type="PANTHER" id="PTHR42973:SF53">
    <property type="entry name" value="FAD-BINDING PCMH-TYPE DOMAIN-CONTAINING PROTEIN-RELATED"/>
    <property type="match status" value="1"/>
</dbReference>
<keyword evidence="8" id="KW-1185">Reference proteome</keyword>
<dbReference type="GO" id="GO:0071949">
    <property type="term" value="F:FAD binding"/>
    <property type="evidence" value="ECO:0007669"/>
    <property type="project" value="InterPro"/>
</dbReference>
<feature type="chain" id="PRO_5040736765" description="FAD-binding PCMH-type domain-containing protein" evidence="5">
    <location>
        <begin position="20"/>
        <end position="504"/>
    </location>
</feature>
<comment type="caution">
    <text evidence="7">The sequence shown here is derived from an EMBL/GenBank/DDBJ whole genome shotgun (WGS) entry which is preliminary data.</text>
</comment>
<reference evidence="7" key="1">
    <citation type="submission" date="2022-11" db="EMBL/GenBank/DDBJ databases">
        <authorList>
            <person name="Petersen C."/>
        </authorList>
    </citation>
    <scope>NUCLEOTIDE SEQUENCE</scope>
    <source>
        <strain evidence="7">IBT 30069</strain>
    </source>
</reference>
<dbReference type="PROSITE" id="PS51387">
    <property type="entry name" value="FAD_PCMH"/>
    <property type="match status" value="1"/>
</dbReference>
<dbReference type="Proteomes" id="UP001149165">
    <property type="component" value="Unassembled WGS sequence"/>
</dbReference>
<sequence length="504" mass="53675">MRVSSLLLSLAGSVATVAAEPSKVVAKSSPSVKAGCQALEKPLAESVFLPNTAVYDYEAQNFWSNTEILTPGCVFRPQSSDELAEGVKTLVNADAEFAVRGGGHMGIRGSNNINGGVLIVMSNLTTLQLNADKSVLSVGPAYRWEQVYSYLAKYDLAAAGGRLGPVGVPGLLLAGGVNFYGNQVGFGCNTVINYEVVLADGSLVNANSTQNSDLFWALKGGSSNFGLVTRFDLETIPSTQVWAGAYTVSAEYVDAFLAAIATYASDIFDTKTHIVPALVPGDSTLASVILFYDSDNTTFPDIFTPFTKIPSVSSTLAFKTVAEFANELGAMVVPGINDVFVAGTVKGTTYDELYQGISIINTTFFNELPKLYAQVPSANISTIQLDWQPIGADWIEASEARGGNALGLDSSQVYLCYAEVVEWIGSAYDDVVASWVEETTYAINNATQKAGLYDAFNYMGDAAGFQSIFPGYGAGNHQKLIKIAQKYDPNGVFQTLMPGGFKVY</sequence>
<keyword evidence="4" id="KW-0560">Oxidoreductase</keyword>
<dbReference type="AlphaFoldDB" id="A0A9W9KIQ4"/>
<keyword evidence="3" id="KW-0274">FAD</keyword>
<evidence type="ECO:0000256" key="3">
    <source>
        <dbReference type="ARBA" id="ARBA00022827"/>
    </source>
</evidence>
<dbReference type="InterPro" id="IPR036318">
    <property type="entry name" value="FAD-bd_PCMH-like_sf"/>
</dbReference>
<reference evidence="7" key="2">
    <citation type="journal article" date="2023" name="IMA Fungus">
        <title>Comparative genomic study of the Penicillium genus elucidates a diverse pangenome and 15 lateral gene transfer events.</title>
        <authorList>
            <person name="Petersen C."/>
            <person name="Sorensen T."/>
            <person name="Nielsen M.R."/>
            <person name="Sondergaard T.E."/>
            <person name="Sorensen J.L."/>
            <person name="Fitzpatrick D.A."/>
            <person name="Frisvad J.C."/>
            <person name="Nielsen K.L."/>
        </authorList>
    </citation>
    <scope>NUCLEOTIDE SEQUENCE</scope>
    <source>
        <strain evidence="7">IBT 30069</strain>
    </source>
</reference>
<keyword evidence="5" id="KW-0732">Signal</keyword>
<dbReference type="InterPro" id="IPR016166">
    <property type="entry name" value="FAD-bd_PCMH"/>
</dbReference>
<feature type="domain" description="FAD-binding PCMH-type" evidence="6">
    <location>
        <begin position="67"/>
        <end position="238"/>
    </location>
</feature>
<dbReference type="EMBL" id="JAPQKH010000003">
    <property type="protein sequence ID" value="KAJ5106858.1"/>
    <property type="molecule type" value="Genomic_DNA"/>
</dbReference>
<dbReference type="InterPro" id="IPR006094">
    <property type="entry name" value="Oxid_FAD_bind_N"/>
</dbReference>
<name>A0A9W9KIQ4_9EURO</name>
<dbReference type="PANTHER" id="PTHR42973">
    <property type="entry name" value="BINDING OXIDOREDUCTASE, PUTATIVE (AFU_ORTHOLOGUE AFUA_1G17690)-RELATED"/>
    <property type="match status" value="1"/>
</dbReference>
<evidence type="ECO:0000256" key="1">
    <source>
        <dbReference type="ARBA" id="ARBA00005466"/>
    </source>
</evidence>
<accession>A0A9W9KIQ4</accession>
<feature type="signal peptide" evidence="5">
    <location>
        <begin position="1"/>
        <end position="19"/>
    </location>
</feature>
<evidence type="ECO:0000256" key="4">
    <source>
        <dbReference type="ARBA" id="ARBA00023002"/>
    </source>
</evidence>
<protein>
    <recommendedName>
        <fullName evidence="6">FAD-binding PCMH-type domain-containing protein</fullName>
    </recommendedName>
</protein>
<dbReference type="InterPro" id="IPR050416">
    <property type="entry name" value="FAD-linked_Oxidoreductase"/>
</dbReference>
<evidence type="ECO:0000256" key="2">
    <source>
        <dbReference type="ARBA" id="ARBA00022630"/>
    </source>
</evidence>
<dbReference type="SUPFAM" id="SSF56176">
    <property type="entry name" value="FAD-binding/transporter-associated domain-like"/>
    <property type="match status" value="1"/>
</dbReference>
<evidence type="ECO:0000313" key="8">
    <source>
        <dbReference type="Proteomes" id="UP001149165"/>
    </source>
</evidence>
<evidence type="ECO:0000259" key="6">
    <source>
        <dbReference type="PROSITE" id="PS51387"/>
    </source>
</evidence>
<evidence type="ECO:0000313" key="7">
    <source>
        <dbReference type="EMBL" id="KAJ5106858.1"/>
    </source>
</evidence>
<organism evidence="7 8">
    <name type="scientific">Penicillium angulare</name>
    <dbReference type="NCBI Taxonomy" id="116970"/>
    <lineage>
        <taxon>Eukaryota</taxon>
        <taxon>Fungi</taxon>
        <taxon>Dikarya</taxon>
        <taxon>Ascomycota</taxon>
        <taxon>Pezizomycotina</taxon>
        <taxon>Eurotiomycetes</taxon>
        <taxon>Eurotiomycetidae</taxon>
        <taxon>Eurotiales</taxon>
        <taxon>Aspergillaceae</taxon>
        <taxon>Penicillium</taxon>
    </lineage>
</organism>
<comment type="similarity">
    <text evidence="1">Belongs to the oxygen-dependent FAD-linked oxidoreductase family.</text>
</comment>
<evidence type="ECO:0000256" key="5">
    <source>
        <dbReference type="SAM" id="SignalP"/>
    </source>
</evidence>